<dbReference type="GO" id="GO:0005737">
    <property type="term" value="C:cytoplasm"/>
    <property type="evidence" value="ECO:0007669"/>
    <property type="project" value="TreeGrafter"/>
</dbReference>
<evidence type="ECO:0000256" key="1">
    <source>
        <dbReference type="SAM" id="MobiDB-lite"/>
    </source>
</evidence>
<organism evidence="2">
    <name type="scientific">Auxenochlorella protothecoides</name>
    <name type="common">Green microalga</name>
    <name type="synonym">Chlorella protothecoides</name>
    <dbReference type="NCBI Taxonomy" id="3075"/>
    <lineage>
        <taxon>Eukaryota</taxon>
        <taxon>Viridiplantae</taxon>
        <taxon>Chlorophyta</taxon>
        <taxon>core chlorophytes</taxon>
        <taxon>Trebouxiophyceae</taxon>
        <taxon>Chlorellales</taxon>
        <taxon>Chlorellaceae</taxon>
        <taxon>Auxenochlorella</taxon>
    </lineage>
</organism>
<dbReference type="EMBL" id="GDKF01003094">
    <property type="protein sequence ID" value="JAT75528.1"/>
    <property type="molecule type" value="Transcribed_RNA"/>
</dbReference>
<sequence length="282" mass="30600">MLRAYCRSSRAPRPPANRPHRQRQHCRPYSPGMQDRSSPTVASRSHPEGLSGAAPSNPTPHQATMLQRLGQNVNLAGASLFFHIAWRERGLCLPHLDISDLLQVDWAALHGAGFRAAIFDKDNTLTVPYALELQPSAAESLARCRSHFGDAVALFSNSAGLAQFDPEGEEAAALEASLGVPVLRHSEKKPGGGVEDLVSHFGCQPHEMIMVGDRYLTDIVFGNRHGMLTVRPRPFTSEGEPVTVALARRLEAACTARWLVQGHAAPSHPFLKGQASGAFLLQ</sequence>
<dbReference type="Pfam" id="PF09419">
    <property type="entry name" value="PGP_phosphatase"/>
    <property type="match status" value="1"/>
</dbReference>
<dbReference type="PANTHER" id="PTHR19288:SF25">
    <property type="entry name" value="PHOSPHATIDYLGLYCEROPHOSPHATASE GEP4, MITOCHONDRIAL"/>
    <property type="match status" value="1"/>
</dbReference>
<dbReference type="InterPro" id="IPR023214">
    <property type="entry name" value="HAD_sf"/>
</dbReference>
<dbReference type="NCBIfam" id="TIGR01662">
    <property type="entry name" value="HAD-SF-IIIA"/>
    <property type="match status" value="1"/>
</dbReference>
<accession>A0A1D2A8N4</accession>
<dbReference type="InterPro" id="IPR010021">
    <property type="entry name" value="PGPP1/Gep4"/>
</dbReference>
<feature type="region of interest" description="Disordered" evidence="1">
    <location>
        <begin position="1"/>
        <end position="61"/>
    </location>
</feature>
<dbReference type="AlphaFoldDB" id="A0A1D2A8N4"/>
<dbReference type="InterPro" id="IPR036412">
    <property type="entry name" value="HAD-like_sf"/>
</dbReference>
<reference evidence="2" key="1">
    <citation type="submission" date="2015-08" db="EMBL/GenBank/DDBJ databases">
        <authorList>
            <person name="Babu N.S."/>
            <person name="Beckwith C.J."/>
            <person name="Beseler K.G."/>
            <person name="Brison A."/>
            <person name="Carone J.V."/>
            <person name="Caskin T.P."/>
            <person name="Diamond M."/>
            <person name="Durham M.E."/>
            <person name="Foxe J.M."/>
            <person name="Go M."/>
            <person name="Henderson B.A."/>
            <person name="Jones I.B."/>
            <person name="McGettigan J.A."/>
            <person name="Micheletti S.J."/>
            <person name="Nasrallah M.E."/>
            <person name="Ortiz D."/>
            <person name="Piller C.R."/>
            <person name="Privatt S.R."/>
            <person name="Schneider S.L."/>
            <person name="Sharp S."/>
            <person name="Smith T.C."/>
            <person name="Stanton J.D."/>
            <person name="Ullery H.E."/>
            <person name="Wilson R.J."/>
            <person name="Serrano M.G."/>
            <person name="Buck G."/>
            <person name="Lee V."/>
            <person name="Wang Y."/>
            <person name="Carvalho R."/>
            <person name="Voegtly L."/>
            <person name="Shi R."/>
            <person name="Duckworth R."/>
            <person name="Johnson A."/>
            <person name="Loviza R."/>
            <person name="Walstead R."/>
            <person name="Shah Z."/>
            <person name="Kiflezghi M."/>
            <person name="Wade K."/>
            <person name="Ball S.L."/>
            <person name="Bradley K.W."/>
            <person name="Asai D.J."/>
            <person name="Bowman C.A."/>
            <person name="Russell D.A."/>
            <person name="Pope W.H."/>
            <person name="Jacobs-Sera D."/>
            <person name="Hendrix R.W."/>
            <person name="Hatfull G.F."/>
        </authorList>
    </citation>
    <scope>NUCLEOTIDE SEQUENCE</scope>
</reference>
<protein>
    <recommendedName>
        <fullName evidence="3">Phosphatidylglycerophosphatase GEP4, mitochondrial</fullName>
    </recommendedName>
</protein>
<dbReference type="InterPro" id="IPR006549">
    <property type="entry name" value="HAD-SF_hydro_IIIA"/>
</dbReference>
<dbReference type="NCBIfam" id="TIGR01668">
    <property type="entry name" value="YqeG_hyp_ppase"/>
    <property type="match status" value="1"/>
</dbReference>
<dbReference type="Gene3D" id="3.40.50.1000">
    <property type="entry name" value="HAD superfamily/HAD-like"/>
    <property type="match status" value="1"/>
</dbReference>
<name>A0A1D2A8N4_AUXPR</name>
<dbReference type="InterPro" id="IPR027706">
    <property type="entry name" value="PGP_Pase"/>
</dbReference>
<dbReference type="SUPFAM" id="SSF56784">
    <property type="entry name" value="HAD-like"/>
    <property type="match status" value="1"/>
</dbReference>
<dbReference type="GO" id="GO:0008962">
    <property type="term" value="F:phosphatidylglycerophosphatase activity"/>
    <property type="evidence" value="ECO:0007669"/>
    <property type="project" value="InterPro"/>
</dbReference>
<dbReference type="PANTHER" id="PTHR19288">
    <property type="entry name" value="4-NITROPHENYLPHOSPHATASE-RELATED"/>
    <property type="match status" value="1"/>
</dbReference>
<proteinExistence type="predicted"/>
<evidence type="ECO:0008006" key="3">
    <source>
        <dbReference type="Google" id="ProtNLM"/>
    </source>
</evidence>
<gene>
    <name evidence="2" type="ORF">g.15819</name>
</gene>
<evidence type="ECO:0000313" key="2">
    <source>
        <dbReference type="EMBL" id="JAT75528.1"/>
    </source>
</evidence>